<evidence type="ECO:0000313" key="1">
    <source>
        <dbReference type="EMBL" id="BAF01181.1"/>
    </source>
</evidence>
<organism evidence="1">
    <name type="scientific">Arabidopsis thaliana</name>
    <name type="common">Mouse-ear cress</name>
    <dbReference type="NCBI Taxonomy" id="3702"/>
    <lineage>
        <taxon>Eukaryota</taxon>
        <taxon>Viridiplantae</taxon>
        <taxon>Streptophyta</taxon>
        <taxon>Embryophyta</taxon>
        <taxon>Tracheophyta</taxon>
        <taxon>Spermatophyta</taxon>
        <taxon>Magnoliopsida</taxon>
        <taxon>eudicotyledons</taxon>
        <taxon>Gunneridae</taxon>
        <taxon>Pentapetalae</taxon>
        <taxon>rosids</taxon>
        <taxon>malvids</taxon>
        <taxon>Brassicales</taxon>
        <taxon>Brassicaceae</taxon>
        <taxon>Camelineae</taxon>
        <taxon>Arabidopsis</taxon>
    </lineage>
</organism>
<dbReference type="AlphaFoldDB" id="Q0WNW8"/>
<feature type="non-terminal residue" evidence="1">
    <location>
        <position position="1"/>
    </location>
</feature>
<name>Q0WNW8_ARATH</name>
<accession>Q0WNW8</accession>
<protein>
    <submittedName>
        <fullName evidence="1">Uncharacterized protein</fullName>
    </submittedName>
</protein>
<sequence length="42" mass="5131">KFTYSVFFVLVLISRFFTCNRCFKHDFLFKQFVFPTLKTSLN</sequence>
<reference evidence="1" key="1">
    <citation type="submission" date="2006-07" db="EMBL/GenBank/DDBJ databases">
        <title>Large-scale analysis of RIKEN Arabidopsis full-length (RAFL) cDNAs.</title>
        <authorList>
            <person name="Totoki Y."/>
            <person name="Seki M."/>
            <person name="Ishida J."/>
            <person name="Nakajima M."/>
            <person name="Enju A."/>
            <person name="Morosawa T."/>
            <person name="Kamiya A."/>
            <person name="Narusaka M."/>
            <person name="Shin-i T."/>
            <person name="Nakagawa M."/>
            <person name="Sakamoto N."/>
            <person name="Oishi K."/>
            <person name="Kohara Y."/>
            <person name="Kobayashi M."/>
            <person name="Toyoda A."/>
            <person name="Sakaki Y."/>
            <person name="Sakurai T."/>
            <person name="Iida K."/>
            <person name="Akiyama K."/>
            <person name="Satou M."/>
            <person name="Toyoda T."/>
            <person name="Konagaya A."/>
            <person name="Carninci P."/>
            <person name="Kawai J."/>
            <person name="Hayashizaki Y."/>
            <person name="Shinozaki K."/>
        </authorList>
    </citation>
    <scope>NUCLEOTIDE SEQUENCE</scope>
</reference>
<proteinExistence type="evidence at transcript level"/>
<dbReference type="EMBL" id="AK229318">
    <property type="protein sequence ID" value="BAF01181.1"/>
    <property type="molecule type" value="mRNA"/>
</dbReference>